<keyword evidence="1" id="KW-0812">Transmembrane</keyword>
<feature type="transmembrane region" description="Helical" evidence="1">
    <location>
        <begin position="137"/>
        <end position="161"/>
    </location>
</feature>
<protein>
    <submittedName>
        <fullName evidence="2">Glycosyltransferase 87 family protein</fullName>
    </submittedName>
</protein>
<evidence type="ECO:0000313" key="3">
    <source>
        <dbReference type="Proteomes" id="UP001597453"/>
    </source>
</evidence>
<organism evidence="2 3">
    <name type="scientific">Gulosibacter bifidus</name>
    <dbReference type="NCBI Taxonomy" id="272239"/>
    <lineage>
        <taxon>Bacteria</taxon>
        <taxon>Bacillati</taxon>
        <taxon>Actinomycetota</taxon>
        <taxon>Actinomycetes</taxon>
        <taxon>Micrococcales</taxon>
        <taxon>Microbacteriaceae</taxon>
        <taxon>Gulosibacter</taxon>
    </lineage>
</organism>
<name>A0ABW5RGN6_9MICO</name>
<reference evidence="3" key="1">
    <citation type="journal article" date="2019" name="Int. J. Syst. Evol. Microbiol.">
        <title>The Global Catalogue of Microorganisms (GCM) 10K type strain sequencing project: providing services to taxonomists for standard genome sequencing and annotation.</title>
        <authorList>
            <consortium name="The Broad Institute Genomics Platform"/>
            <consortium name="The Broad Institute Genome Sequencing Center for Infectious Disease"/>
            <person name="Wu L."/>
            <person name="Ma J."/>
        </authorList>
    </citation>
    <scope>NUCLEOTIDE SEQUENCE [LARGE SCALE GENOMIC DNA]</scope>
    <source>
        <strain evidence="3">TISTR 1511</strain>
    </source>
</reference>
<accession>A0ABW5RGN6</accession>
<feature type="transmembrane region" description="Helical" evidence="1">
    <location>
        <begin position="336"/>
        <end position="353"/>
    </location>
</feature>
<feature type="transmembrane region" description="Helical" evidence="1">
    <location>
        <begin position="360"/>
        <end position="381"/>
    </location>
</feature>
<dbReference type="EMBL" id="JBHUNF010000001">
    <property type="protein sequence ID" value="MFD2674092.1"/>
    <property type="molecule type" value="Genomic_DNA"/>
</dbReference>
<evidence type="ECO:0000256" key="1">
    <source>
        <dbReference type="SAM" id="Phobius"/>
    </source>
</evidence>
<keyword evidence="1" id="KW-1133">Transmembrane helix</keyword>
<feature type="transmembrane region" description="Helical" evidence="1">
    <location>
        <begin position="282"/>
        <end position="304"/>
    </location>
</feature>
<keyword evidence="3" id="KW-1185">Reference proteome</keyword>
<feature type="transmembrane region" description="Helical" evidence="1">
    <location>
        <begin position="200"/>
        <end position="223"/>
    </location>
</feature>
<dbReference type="RefSeq" id="WP_159421316.1">
    <property type="nucleotide sequence ID" value="NZ_JBHUNF010000001.1"/>
</dbReference>
<gene>
    <name evidence="2" type="ORF">ACFSUQ_02080</name>
</gene>
<evidence type="ECO:0000313" key="2">
    <source>
        <dbReference type="EMBL" id="MFD2674092.1"/>
    </source>
</evidence>
<feature type="transmembrane region" description="Helical" evidence="1">
    <location>
        <begin position="311"/>
        <end position="330"/>
    </location>
</feature>
<keyword evidence="1" id="KW-0472">Membrane</keyword>
<feature type="transmembrane region" description="Helical" evidence="1">
    <location>
        <begin position="98"/>
        <end position="117"/>
    </location>
</feature>
<sequence>MNQLLTLLRTGQRPERWTPQFELRMLWGLFIGAHIAFGALSALHNHMPYADVTVVYRGWLDDALAGNAPGITQPFVYPVAALLPMWVAHLLGGSEFFVIGWMVEVFALNALALWWLITRRGRFTELYRRAAWWWTVFLWLLGPIALGRIDAITVPIAMVALLRLRRSVATSSFWLTIGAWMKVWPAALVAAVFTTTKARLRVIAGGIVACLLVLLPVAAVAGVPGVQNALSFVTGQNERGLQLESVASSVFLLGHSLGIGGYEVRYSTEILTQEILGPGVDAVGALLTPMMFVLLIGLILVTAIRIHRGATMARMLPALSLSIVLSFIIANKVGSPQFIAWLAAIIVLGLVWNGREFARIARLGLIVAGLTQWIYPWAYGWVVHAELFGAVLLFARNALLVWMLVLSVRMLLTSRTHTASSTLASKQEA</sequence>
<proteinExistence type="predicted"/>
<feature type="transmembrane region" description="Helical" evidence="1">
    <location>
        <begin position="21"/>
        <end position="43"/>
    </location>
</feature>
<comment type="caution">
    <text evidence="2">The sequence shown here is derived from an EMBL/GenBank/DDBJ whole genome shotgun (WGS) entry which is preliminary data.</text>
</comment>
<dbReference type="Proteomes" id="UP001597453">
    <property type="component" value="Unassembled WGS sequence"/>
</dbReference>
<feature type="transmembrane region" description="Helical" evidence="1">
    <location>
        <begin position="387"/>
        <end position="412"/>
    </location>
</feature>
<feature type="transmembrane region" description="Helical" evidence="1">
    <location>
        <begin position="173"/>
        <end position="194"/>
    </location>
</feature>